<reference evidence="9" key="1">
    <citation type="submission" date="2020-06" db="EMBL/GenBank/DDBJ databases">
        <title>WGS assembly of Ceratodon purpureus strain R40.</title>
        <authorList>
            <person name="Carey S.B."/>
            <person name="Jenkins J."/>
            <person name="Shu S."/>
            <person name="Lovell J.T."/>
            <person name="Sreedasyam A."/>
            <person name="Maumus F."/>
            <person name="Tiley G.P."/>
            <person name="Fernandez-Pozo N."/>
            <person name="Barry K."/>
            <person name="Chen C."/>
            <person name="Wang M."/>
            <person name="Lipzen A."/>
            <person name="Daum C."/>
            <person name="Saski C.A."/>
            <person name="Payton A.C."/>
            <person name="Mcbreen J.C."/>
            <person name="Conrad R.E."/>
            <person name="Kollar L.M."/>
            <person name="Olsson S."/>
            <person name="Huttunen S."/>
            <person name="Landis J.B."/>
            <person name="Wickett N.J."/>
            <person name="Johnson M.G."/>
            <person name="Rensing S.A."/>
            <person name="Grimwood J."/>
            <person name="Schmutz J."/>
            <person name="Mcdaniel S.F."/>
        </authorList>
    </citation>
    <scope>NUCLEOTIDE SEQUENCE</scope>
    <source>
        <strain evidence="9">R40</strain>
    </source>
</reference>
<feature type="compositionally biased region" description="Basic residues" evidence="7">
    <location>
        <begin position="1"/>
        <end position="12"/>
    </location>
</feature>
<feature type="compositionally biased region" description="Basic and acidic residues" evidence="7">
    <location>
        <begin position="348"/>
        <end position="365"/>
    </location>
</feature>
<dbReference type="AlphaFoldDB" id="A0A8T0IPF6"/>
<keyword evidence="2" id="KW-0963">Cytoplasm</keyword>
<evidence type="ECO:0000313" key="9">
    <source>
        <dbReference type="EMBL" id="KAG0584313.1"/>
    </source>
</evidence>
<evidence type="ECO:0000256" key="7">
    <source>
        <dbReference type="SAM" id="MobiDB-lite"/>
    </source>
</evidence>
<feature type="compositionally biased region" description="Low complexity" evidence="7">
    <location>
        <begin position="739"/>
        <end position="751"/>
    </location>
</feature>
<dbReference type="Gene3D" id="2.170.210.20">
    <property type="entry name" value="Spindle assembly abnormal protein 6, N-terminal domain"/>
    <property type="match status" value="1"/>
</dbReference>
<protein>
    <recommendedName>
        <fullName evidence="8">Spindle assembly abnormal protein 6 N-terminal domain-containing protein</fullName>
    </recommendedName>
</protein>
<feature type="coiled-coil region" evidence="6">
    <location>
        <begin position="221"/>
        <end position="302"/>
    </location>
</feature>
<evidence type="ECO:0000256" key="2">
    <source>
        <dbReference type="ARBA" id="ARBA00022490"/>
    </source>
</evidence>
<organism evidence="9 10">
    <name type="scientific">Ceratodon purpureus</name>
    <name type="common">Fire moss</name>
    <name type="synonym">Dicranum purpureum</name>
    <dbReference type="NCBI Taxonomy" id="3225"/>
    <lineage>
        <taxon>Eukaryota</taxon>
        <taxon>Viridiplantae</taxon>
        <taxon>Streptophyta</taxon>
        <taxon>Embryophyta</taxon>
        <taxon>Bryophyta</taxon>
        <taxon>Bryophytina</taxon>
        <taxon>Bryopsida</taxon>
        <taxon>Dicranidae</taxon>
        <taxon>Pseudoditrichales</taxon>
        <taxon>Ditrichaceae</taxon>
        <taxon>Ceratodon</taxon>
    </lineage>
</organism>
<evidence type="ECO:0000256" key="4">
    <source>
        <dbReference type="ARBA" id="ARBA00023212"/>
    </source>
</evidence>
<gene>
    <name evidence="9" type="ORF">KC19_3G201700</name>
</gene>
<dbReference type="Proteomes" id="UP000822688">
    <property type="component" value="Chromosome 3"/>
</dbReference>
<feature type="domain" description="Spindle assembly abnormal protein 6 N-terminal" evidence="8">
    <location>
        <begin position="59"/>
        <end position="194"/>
    </location>
</feature>
<keyword evidence="4" id="KW-0206">Cytoskeleton</keyword>
<comment type="caution">
    <text evidence="9">The sequence shown here is derived from an EMBL/GenBank/DDBJ whole genome shotgun (WGS) entry which is preliminary data.</text>
</comment>
<name>A0A8T0IPF6_CERPU</name>
<evidence type="ECO:0000256" key="5">
    <source>
        <dbReference type="ARBA" id="ARBA00023306"/>
    </source>
</evidence>
<feature type="compositionally biased region" description="Polar residues" evidence="7">
    <location>
        <begin position="387"/>
        <end position="405"/>
    </location>
</feature>
<feature type="compositionally biased region" description="Polar residues" evidence="7">
    <location>
        <begin position="834"/>
        <end position="843"/>
    </location>
</feature>
<evidence type="ECO:0000313" key="10">
    <source>
        <dbReference type="Proteomes" id="UP000822688"/>
    </source>
</evidence>
<dbReference type="EMBL" id="CM026423">
    <property type="protein sequence ID" value="KAG0584313.1"/>
    <property type="molecule type" value="Genomic_DNA"/>
</dbReference>
<dbReference type="PANTHER" id="PTHR44281">
    <property type="entry name" value="SPINDLE ASSEMBLY ABNORMAL PROTEIN 6 HOMOLOG"/>
    <property type="match status" value="1"/>
</dbReference>
<evidence type="ECO:0000259" key="8">
    <source>
        <dbReference type="Pfam" id="PF16531"/>
    </source>
</evidence>
<evidence type="ECO:0000256" key="6">
    <source>
        <dbReference type="SAM" id="Coils"/>
    </source>
</evidence>
<evidence type="ECO:0000256" key="3">
    <source>
        <dbReference type="ARBA" id="ARBA00023054"/>
    </source>
</evidence>
<dbReference type="InterPro" id="IPR032396">
    <property type="entry name" value="SAS-6_N"/>
</dbReference>
<accession>A0A8T0IPF6</accession>
<feature type="region of interest" description="Disordered" evidence="7">
    <location>
        <begin position="386"/>
        <end position="423"/>
    </location>
</feature>
<proteinExistence type="predicted"/>
<dbReference type="InterPro" id="IPR038558">
    <property type="entry name" value="SAS-6_N_sf"/>
</dbReference>
<dbReference type="Pfam" id="PF16531">
    <property type="entry name" value="SAS-6_N"/>
    <property type="match status" value="1"/>
</dbReference>
<keyword evidence="10" id="KW-1185">Reference proteome</keyword>
<feature type="region of interest" description="Disordered" evidence="7">
    <location>
        <begin position="346"/>
        <end position="365"/>
    </location>
</feature>
<comment type="subcellular location">
    <subcellularLocation>
        <location evidence="1">Cytoplasm</location>
        <location evidence="1">Cytoskeleton</location>
        <location evidence="1">Microtubule organizing center</location>
        <location evidence="1">Centrosome</location>
    </subcellularLocation>
</comment>
<sequence length="843" mass="94118">MFHQLSKVKKKRSKDEGSLEQELNLSCYSSSKSSEGRSRMGFEVEDYGKLGGMESTSTLFEKVVPVRVTKANAEDRHMDLTARFIMGLSKVHRSTKVLQVQITNELDPFFFYSLEVNEDDFQSLKVEQCILVDFATFPYKFIELLEQCIVSSCTDNPRGTGRFLAVLHLRTGDSTLTVVETNQFKHLSHLSLVFRQGSDTVIKQFLAGRLAEYKAINSDMHEKLRRTLHSLEKALRDANNLSSELGELKDNQCRNISELKAEFTLELAHEKEKAMQETAELKERLEKDRIELESRLRQQIDHQQQRASDLDTQVRSLLDAKYKTDNKITELKSKCASLEKELEEMTQEGDRLRKEKRNLETDKNEAEKECNRHLIRLSALEQEVSDKNQSLSKMTQQVEAQSSQRVALETSRKEAQAAADRAEERASANAAELSKSYQIIEKLQVELRASKQKVKLKGQVTCQQDNLLNERQSTIEKVQADNATLRNELTTLKADMEEKKKKTEELTTKLEEAQNMLQSNQQMIQWLNQQLTEAQLGKLPVVSASSRFNTFNRPNTSGLAYSCLTSNNRPGEATTPLSSNSANSGSTAFKNQFPMSSPYLSSTGTPITGMPFLQSKPQPSGMQSGLGVFNTNPSLAGSQRSMYVPVTKIAVQAAQKVQYKSKGMTAGPYTAGQIPIDETALLNTWEDPASWGAKHTTLPRPQLSFADRSAYSNHTKSSITLGRPMSNLTAPDGCQSNCSRPQSPSGRQSPSLMPTSDRSELKTGTSGGRIQNAGGETASRTPSNEADDHRAPSPKATSRSQASPARLPNPKVHGDRENPSPARTKAIKTPPNRSPQKSHFSRR</sequence>
<feature type="compositionally biased region" description="Basic and acidic residues" evidence="7">
    <location>
        <begin position="410"/>
        <end position="423"/>
    </location>
</feature>
<feature type="region of interest" description="Disordered" evidence="7">
    <location>
        <begin position="1"/>
        <end position="21"/>
    </location>
</feature>
<keyword evidence="3 6" id="KW-0175">Coiled coil</keyword>
<evidence type="ECO:0000256" key="1">
    <source>
        <dbReference type="ARBA" id="ARBA00004300"/>
    </source>
</evidence>
<feature type="compositionally biased region" description="Polar residues" evidence="7">
    <location>
        <begin position="716"/>
        <end position="738"/>
    </location>
</feature>
<feature type="region of interest" description="Disordered" evidence="7">
    <location>
        <begin position="716"/>
        <end position="843"/>
    </location>
</feature>
<feature type="coiled-coil region" evidence="6">
    <location>
        <begin position="468"/>
        <end position="530"/>
    </location>
</feature>
<keyword evidence="5" id="KW-0131">Cell cycle</keyword>
<dbReference type="CDD" id="cd10142">
    <property type="entry name" value="HD_SAS6_N"/>
    <property type="match status" value="1"/>
</dbReference>
<dbReference type="PANTHER" id="PTHR44281:SF2">
    <property type="entry name" value="SPINDLE ASSEMBLY ABNORMAL PROTEIN 6 HOMOLOG"/>
    <property type="match status" value="1"/>
</dbReference>